<sequence>MVEQPIATGSPSMRIASARETIAEPDDVTTVTSSPRPHGKALTVSEFGNKCESLIKSKRTWEKKTAQDVRVVVETFVGILAEHGVSDASEIEQFHVGRLREHFDEIPARYGQSARMRQLSPRQLRDAASKLVDVAKQRNQPPPQIGLGVNTIRKHLGNLAEFFRYLRGQGYALRELTLEGLRS</sequence>
<reference evidence="1" key="1">
    <citation type="submission" date="2024-06" db="EMBL/GenBank/DDBJ databases">
        <title>Mesorhizobium karijinii sp. nov., a symbiont of the iconic Swainsona formosa from arid Australia.</title>
        <authorList>
            <person name="Hill Y.J."/>
            <person name="Watkin E.L.J."/>
            <person name="O'Hara G.W."/>
            <person name="Terpolilli J."/>
            <person name="Tye M.L."/>
            <person name="Kohlmeier M.G."/>
        </authorList>
    </citation>
    <scope>NUCLEOTIDE SEQUENCE</scope>
    <source>
        <strain evidence="1">WSM2240</strain>
    </source>
</reference>
<evidence type="ECO:0008006" key="2">
    <source>
        <dbReference type="Google" id="ProtNLM"/>
    </source>
</evidence>
<evidence type="ECO:0000313" key="1">
    <source>
        <dbReference type="EMBL" id="XCG46606.1"/>
    </source>
</evidence>
<gene>
    <name evidence="1" type="ORF">ABVK50_14875</name>
</gene>
<name>A0AAU8CIF2_9HYPH</name>
<dbReference type="RefSeq" id="WP_353640826.1">
    <property type="nucleotide sequence ID" value="NZ_CP159253.1"/>
</dbReference>
<proteinExistence type="predicted"/>
<organism evidence="1">
    <name type="scientific">Mesorhizobium sp. WSM2240</name>
    <dbReference type="NCBI Taxonomy" id="3228851"/>
    <lineage>
        <taxon>Bacteria</taxon>
        <taxon>Pseudomonadati</taxon>
        <taxon>Pseudomonadota</taxon>
        <taxon>Alphaproteobacteria</taxon>
        <taxon>Hyphomicrobiales</taxon>
        <taxon>Phyllobacteriaceae</taxon>
        <taxon>Mesorhizobium</taxon>
    </lineage>
</organism>
<accession>A0AAU8CIF2</accession>
<dbReference type="EMBL" id="CP159253">
    <property type="protein sequence ID" value="XCG46606.1"/>
    <property type="molecule type" value="Genomic_DNA"/>
</dbReference>
<dbReference type="AlphaFoldDB" id="A0AAU8CIF2"/>
<protein>
    <recommendedName>
        <fullName evidence="2">Core-binding (CB) domain-containing protein</fullName>
    </recommendedName>
</protein>